<name>A0ABY2DSI2_9FLAO</name>
<dbReference type="EMBL" id="SMLH01000008">
    <property type="protein sequence ID" value="TDE28045.1"/>
    <property type="molecule type" value="Genomic_DNA"/>
</dbReference>
<dbReference type="InterPro" id="IPR029063">
    <property type="entry name" value="SAM-dependent_MTases_sf"/>
</dbReference>
<gene>
    <name evidence="1" type="ORF">E0I61_13165</name>
</gene>
<dbReference type="RefSeq" id="WP_132071955.1">
    <property type="nucleotide sequence ID" value="NZ_SMLH01000008.1"/>
</dbReference>
<organism evidence="1 2">
    <name type="scientific">Flavobacterium ranwuense</name>
    <dbReference type="NCBI Taxonomy" id="2541725"/>
    <lineage>
        <taxon>Bacteria</taxon>
        <taxon>Pseudomonadati</taxon>
        <taxon>Bacteroidota</taxon>
        <taxon>Flavobacteriia</taxon>
        <taxon>Flavobacteriales</taxon>
        <taxon>Flavobacteriaceae</taxon>
        <taxon>Flavobacterium</taxon>
    </lineage>
</organism>
<sequence length="212" mass="25220">MKIKNLINFFRSKWQSDYLKHGQFWIQNIETNSIANRFDFFEQITQNKKVLHFGCTDWPIFNPSYNLHIKLSKSAEEIHGFDIDEEGINNLKKYVNQKYFTDFNQIRDEKYDICLVPETIEHVDNVKSFLIGLSSVNADVFFITAPNCFSKEHIKRNFYGNNYFIEVVHPDHNCWYSPYTLKNQIEKYSNLKVLKIYLLEGDKMVCCEAVKK</sequence>
<reference evidence="1 2" key="1">
    <citation type="submission" date="2019-03" db="EMBL/GenBank/DDBJ databases">
        <title>Novel species of Flavobacterium.</title>
        <authorList>
            <person name="Liu Q."/>
            <person name="Xin Y.-H."/>
        </authorList>
    </citation>
    <scope>NUCLEOTIDE SEQUENCE [LARGE SCALE GENOMIC DNA]</scope>
    <source>
        <strain evidence="1 2">LB2P22</strain>
    </source>
</reference>
<evidence type="ECO:0008006" key="3">
    <source>
        <dbReference type="Google" id="ProtNLM"/>
    </source>
</evidence>
<accession>A0ABY2DSI2</accession>
<protein>
    <recommendedName>
        <fullName evidence="3">Methyltransferase family protein</fullName>
    </recommendedName>
</protein>
<dbReference type="SUPFAM" id="SSF53335">
    <property type="entry name" value="S-adenosyl-L-methionine-dependent methyltransferases"/>
    <property type="match status" value="1"/>
</dbReference>
<dbReference type="Proteomes" id="UP000294685">
    <property type="component" value="Unassembled WGS sequence"/>
</dbReference>
<evidence type="ECO:0000313" key="1">
    <source>
        <dbReference type="EMBL" id="TDE28045.1"/>
    </source>
</evidence>
<comment type="caution">
    <text evidence="1">The sequence shown here is derived from an EMBL/GenBank/DDBJ whole genome shotgun (WGS) entry which is preliminary data.</text>
</comment>
<dbReference type="Gene3D" id="3.40.50.150">
    <property type="entry name" value="Vaccinia Virus protein VP39"/>
    <property type="match status" value="1"/>
</dbReference>
<evidence type="ECO:0000313" key="2">
    <source>
        <dbReference type="Proteomes" id="UP000294685"/>
    </source>
</evidence>
<keyword evidence="2" id="KW-1185">Reference proteome</keyword>
<proteinExistence type="predicted"/>